<keyword evidence="5" id="KW-1185">Reference proteome</keyword>
<dbReference type="InterPro" id="IPR057326">
    <property type="entry name" value="KR_dom"/>
</dbReference>
<evidence type="ECO:0000256" key="2">
    <source>
        <dbReference type="ARBA" id="ARBA00023002"/>
    </source>
</evidence>
<evidence type="ECO:0000259" key="3">
    <source>
        <dbReference type="SMART" id="SM00822"/>
    </source>
</evidence>
<dbReference type="Proteomes" id="UP000316560">
    <property type="component" value="Unassembled WGS sequence"/>
</dbReference>
<gene>
    <name evidence="4" type="ORF">FB472_2571</name>
</gene>
<dbReference type="PANTHER" id="PTHR43086">
    <property type="entry name" value="VERY-LONG-CHAIN 3-OXOOACYL-COA REDUCTASE"/>
    <property type="match status" value="1"/>
</dbReference>
<dbReference type="SMART" id="SM00822">
    <property type="entry name" value="PKS_KR"/>
    <property type="match status" value="1"/>
</dbReference>
<dbReference type="PRINTS" id="PR00081">
    <property type="entry name" value="GDHRDH"/>
</dbReference>
<dbReference type="GO" id="GO:0016491">
    <property type="term" value="F:oxidoreductase activity"/>
    <property type="evidence" value="ECO:0007669"/>
    <property type="project" value="UniProtKB-KW"/>
</dbReference>
<dbReference type="InterPro" id="IPR002347">
    <property type="entry name" value="SDR_fam"/>
</dbReference>
<evidence type="ECO:0000313" key="5">
    <source>
        <dbReference type="Proteomes" id="UP000316560"/>
    </source>
</evidence>
<evidence type="ECO:0000256" key="1">
    <source>
        <dbReference type="ARBA" id="ARBA00006484"/>
    </source>
</evidence>
<dbReference type="EMBL" id="VFRA01000001">
    <property type="protein sequence ID" value="TQO20915.1"/>
    <property type="molecule type" value="Genomic_DNA"/>
</dbReference>
<dbReference type="InterPro" id="IPR036291">
    <property type="entry name" value="NAD(P)-bd_dom_sf"/>
</dbReference>
<feature type="domain" description="Ketoreductase" evidence="3">
    <location>
        <begin position="11"/>
        <end position="193"/>
    </location>
</feature>
<dbReference type="SUPFAM" id="SSF51735">
    <property type="entry name" value="NAD(P)-binding Rossmann-fold domains"/>
    <property type="match status" value="1"/>
</dbReference>
<dbReference type="PIRSF" id="PIRSF000126">
    <property type="entry name" value="11-beta-HSD1"/>
    <property type="match status" value="1"/>
</dbReference>
<dbReference type="PANTHER" id="PTHR43086:SF3">
    <property type="entry name" value="NADP-DEPENDENT 3-HYDROXY ACID DEHYDROGENASE YDFG"/>
    <property type="match status" value="1"/>
</dbReference>
<comment type="caution">
    <text evidence="4">The sequence shown here is derived from an EMBL/GenBank/DDBJ whole genome shotgun (WGS) entry which is preliminary data.</text>
</comment>
<dbReference type="Gene3D" id="3.40.50.720">
    <property type="entry name" value="NAD(P)-binding Rossmann-like Domain"/>
    <property type="match status" value="1"/>
</dbReference>
<organism evidence="4 5">
    <name type="scientific">Rhodoglobus vestalii</name>
    <dbReference type="NCBI Taxonomy" id="193384"/>
    <lineage>
        <taxon>Bacteria</taxon>
        <taxon>Bacillati</taxon>
        <taxon>Actinomycetota</taxon>
        <taxon>Actinomycetes</taxon>
        <taxon>Micrococcales</taxon>
        <taxon>Microbacteriaceae</taxon>
        <taxon>Rhodoglobus</taxon>
    </lineage>
</organism>
<name>A0A8H2K854_9MICO</name>
<evidence type="ECO:0000313" key="4">
    <source>
        <dbReference type="EMBL" id="TQO20915.1"/>
    </source>
</evidence>
<keyword evidence="2" id="KW-0560">Oxidoreductase</keyword>
<comment type="similarity">
    <text evidence="1">Belongs to the short-chain dehydrogenases/reductases (SDR) family.</text>
</comment>
<dbReference type="Pfam" id="PF00106">
    <property type="entry name" value="adh_short"/>
    <property type="match status" value="1"/>
</dbReference>
<dbReference type="OrthoDB" id="9797538at2"/>
<dbReference type="AlphaFoldDB" id="A0A8H2K854"/>
<sequence>MATESSRTPHGIALVTGATSGIGAEFARQLAKQSYDLVLVARDRPRLETVAAQLREHTHVAVEVIAADLTDAAQRDVVERRLKSEADPITFLVNNAGYGLPQEFSLNSADDEARMLEILATVPLRLSHAVLGGMLSRGTGTVLTVASLAGEAPLGTYAAAKAWAMNFSRWANAHYRSRGVTFTALAPGFVRTEFHSRLGVARASMAPKWMWLDANFVVRSALRSAAHGRAVSIPSVRYRLLWMFMKLAQPLIAVFVARTSRRTATVADKRHDS</sequence>
<accession>A0A8H2K854</accession>
<reference evidence="4 5" key="1">
    <citation type="submission" date="2019-06" db="EMBL/GenBank/DDBJ databases">
        <title>Sequencing the genomes of 1000 actinobacteria strains.</title>
        <authorList>
            <person name="Klenk H.-P."/>
        </authorList>
    </citation>
    <scope>NUCLEOTIDE SEQUENCE [LARGE SCALE GENOMIC DNA]</scope>
    <source>
        <strain evidence="4 5">DSM 21947</strain>
    </source>
</reference>
<dbReference type="RefSeq" id="WP_141991150.1">
    <property type="nucleotide sequence ID" value="NZ_VFRA01000001.1"/>
</dbReference>
<proteinExistence type="inferred from homology"/>
<protein>
    <recommendedName>
        <fullName evidence="3">Ketoreductase domain-containing protein</fullName>
    </recommendedName>
</protein>